<accession>E5A7B5</accession>
<sequence>MARIELNTPADAKVNSDAEHELLITSRAVTAHPRMPRYRSVCKRDLCKGNKCGLVHPDQVEFYGHDLRNLPVFRANKHKRRTDKD</sequence>
<dbReference type="InParanoid" id="E5A7B5"/>
<dbReference type="EMBL" id="FP929136">
    <property type="protein sequence ID" value="CBX99510.1"/>
    <property type="molecule type" value="Genomic_DNA"/>
</dbReference>
<proteinExistence type="predicted"/>
<gene>
    <name evidence="1" type="ORF">LEMA_uP087490.1</name>
</gene>
<reference evidence="2" key="1">
    <citation type="journal article" date="2011" name="Nat. Commun.">
        <title>Effector diversification within compartments of the Leptosphaeria maculans genome affected by Repeat-Induced Point mutations.</title>
        <authorList>
            <person name="Rouxel T."/>
            <person name="Grandaubert J."/>
            <person name="Hane J.K."/>
            <person name="Hoede C."/>
            <person name="van de Wouw A.P."/>
            <person name="Couloux A."/>
            <person name="Dominguez V."/>
            <person name="Anthouard V."/>
            <person name="Bally P."/>
            <person name="Bourras S."/>
            <person name="Cozijnsen A.J."/>
            <person name="Ciuffetti L.M."/>
            <person name="Degrave A."/>
            <person name="Dilmaghani A."/>
            <person name="Duret L."/>
            <person name="Fudal I."/>
            <person name="Goodwin S.B."/>
            <person name="Gout L."/>
            <person name="Glaser N."/>
            <person name="Linglin J."/>
            <person name="Kema G.H.J."/>
            <person name="Lapalu N."/>
            <person name="Lawrence C.B."/>
            <person name="May K."/>
            <person name="Meyer M."/>
            <person name="Ollivier B."/>
            <person name="Poulain J."/>
            <person name="Schoch C.L."/>
            <person name="Simon A."/>
            <person name="Spatafora J.W."/>
            <person name="Stachowiak A."/>
            <person name="Turgeon B.G."/>
            <person name="Tyler B.M."/>
            <person name="Vincent D."/>
            <person name="Weissenbach J."/>
            <person name="Amselem J."/>
            <person name="Quesneville H."/>
            <person name="Oliver R.P."/>
            <person name="Wincker P."/>
            <person name="Balesdent M.-H."/>
            <person name="Howlett B.J."/>
        </authorList>
    </citation>
    <scope>NUCLEOTIDE SEQUENCE [LARGE SCALE GENOMIC DNA]</scope>
    <source>
        <strain evidence="2">JN3 / isolate v23.1.3 / race Av1-4-5-6-7-8</strain>
    </source>
</reference>
<evidence type="ECO:0000313" key="1">
    <source>
        <dbReference type="EMBL" id="CBX99510.1"/>
    </source>
</evidence>
<dbReference type="AlphaFoldDB" id="E5A7B5"/>
<evidence type="ECO:0000313" key="2">
    <source>
        <dbReference type="Proteomes" id="UP000002668"/>
    </source>
</evidence>
<dbReference type="VEuPathDB" id="FungiDB:LEMA_uP087490.1"/>
<dbReference type="HOGENOM" id="CLU_2513033_0_0_1"/>
<organism evidence="1 2">
    <name type="scientific">Leptosphaeria maculans (strain JN3 / isolate v23.1.3 / race Av1-4-5-6-7-8)</name>
    <name type="common">Blackleg fungus</name>
    <name type="synonym">Phoma lingam</name>
    <dbReference type="NCBI Taxonomy" id="985895"/>
    <lineage>
        <taxon>Eukaryota</taxon>
        <taxon>Fungi</taxon>
        <taxon>Dikarya</taxon>
        <taxon>Ascomycota</taxon>
        <taxon>Pezizomycotina</taxon>
        <taxon>Dothideomycetes</taxon>
        <taxon>Pleosporomycetidae</taxon>
        <taxon>Pleosporales</taxon>
        <taxon>Pleosporineae</taxon>
        <taxon>Leptosphaeriaceae</taxon>
        <taxon>Plenodomus</taxon>
        <taxon>Plenodomus lingam/Leptosphaeria maculans species complex</taxon>
    </lineage>
</organism>
<dbReference type="Proteomes" id="UP000002668">
    <property type="component" value="Genome"/>
</dbReference>
<keyword evidence="2" id="KW-1185">Reference proteome</keyword>
<protein>
    <submittedName>
        <fullName evidence="1">Uncharacterized protein</fullName>
    </submittedName>
</protein>
<name>E5A7B5_LEPMJ</name>